<dbReference type="EMBL" id="JAATIP010000251">
    <property type="protein sequence ID" value="KAF4356566.1"/>
    <property type="molecule type" value="Genomic_DNA"/>
</dbReference>
<keyword evidence="5" id="KW-0539">Nucleus</keyword>
<reference evidence="6 7" key="1">
    <citation type="journal article" date="2020" name="bioRxiv">
        <title>Sequence and annotation of 42 cannabis genomes reveals extensive copy number variation in cannabinoid synthesis and pathogen resistance genes.</title>
        <authorList>
            <person name="Mckernan K.J."/>
            <person name="Helbert Y."/>
            <person name="Kane L.T."/>
            <person name="Ebling H."/>
            <person name="Zhang L."/>
            <person name="Liu B."/>
            <person name="Eaton Z."/>
            <person name="Mclaughlin S."/>
            <person name="Kingan S."/>
            <person name="Baybayan P."/>
            <person name="Concepcion G."/>
            <person name="Jordan M."/>
            <person name="Riva A."/>
            <person name="Barbazuk W."/>
            <person name="Harkins T."/>
        </authorList>
    </citation>
    <scope>NUCLEOTIDE SEQUENCE [LARGE SCALE GENOMIC DNA]</scope>
    <source>
        <strain evidence="7">cv. Jamaican Lion 4</strain>
        <tissue evidence="6">Leaf</tissue>
    </source>
</reference>
<dbReference type="GO" id="GO:0003677">
    <property type="term" value="F:DNA binding"/>
    <property type="evidence" value="ECO:0007669"/>
    <property type="project" value="UniProtKB-KW"/>
</dbReference>
<gene>
    <name evidence="6" type="ORF">F8388_006310</name>
</gene>
<comment type="subcellular location">
    <subcellularLocation>
        <location evidence="1">Nucleus</location>
    </subcellularLocation>
</comment>
<dbReference type="Proteomes" id="UP000525078">
    <property type="component" value="Unassembled WGS sequence"/>
</dbReference>
<dbReference type="SUPFAM" id="SSF101936">
    <property type="entry name" value="DNA-binding pseudobarrel domain"/>
    <property type="match status" value="1"/>
</dbReference>
<accession>A0A7J6EE15</accession>
<comment type="caution">
    <text evidence="6">The sequence shown here is derived from an EMBL/GenBank/DDBJ whole genome shotgun (WGS) entry which is preliminary data.</text>
</comment>
<evidence type="ECO:0000313" key="7">
    <source>
        <dbReference type="Proteomes" id="UP000525078"/>
    </source>
</evidence>
<sequence>MDQENSLFGTLVKDITRLVIPNPLSTTIEALPMFQSSNLYINDKEFGDNNTRRVRPVFLGNGIVHIAGPEWDSFVRDRGIRVGDVLLLTFVHQVTSPNIIFTANLIRLNPQNNETFIPLLPQEEQQQERNRQPQRQQGPQPILCVKRLSLEDVSNVVGHQIFMPKEIFEVFIASGGGRELANLQYGNFVVELKDQHIPFLGFETNLGLRVDAMEVVLISSNHWFEYANRRRLSVGDVVVFCFDLSRRTIITSAFRYRHEFGVYNPIYYRT</sequence>
<proteinExistence type="predicted"/>
<evidence type="ECO:0000256" key="2">
    <source>
        <dbReference type="ARBA" id="ARBA00023015"/>
    </source>
</evidence>
<dbReference type="AlphaFoldDB" id="A0A7J6EE15"/>
<evidence type="ECO:0008006" key="8">
    <source>
        <dbReference type="Google" id="ProtNLM"/>
    </source>
</evidence>
<dbReference type="InterPro" id="IPR015300">
    <property type="entry name" value="DNA-bd_pseudobarrel_sf"/>
</dbReference>
<name>A0A7J6EE15_CANSA</name>
<evidence type="ECO:0000256" key="3">
    <source>
        <dbReference type="ARBA" id="ARBA00023125"/>
    </source>
</evidence>
<evidence type="ECO:0000256" key="5">
    <source>
        <dbReference type="ARBA" id="ARBA00023242"/>
    </source>
</evidence>
<evidence type="ECO:0000313" key="6">
    <source>
        <dbReference type="EMBL" id="KAF4356566.1"/>
    </source>
</evidence>
<dbReference type="GO" id="GO:0005634">
    <property type="term" value="C:nucleus"/>
    <property type="evidence" value="ECO:0007669"/>
    <property type="project" value="UniProtKB-SubCell"/>
</dbReference>
<keyword evidence="3" id="KW-0238">DNA-binding</keyword>
<evidence type="ECO:0000256" key="1">
    <source>
        <dbReference type="ARBA" id="ARBA00004123"/>
    </source>
</evidence>
<organism evidence="6 7">
    <name type="scientific">Cannabis sativa</name>
    <name type="common">Hemp</name>
    <name type="synonym">Marijuana</name>
    <dbReference type="NCBI Taxonomy" id="3483"/>
    <lineage>
        <taxon>Eukaryota</taxon>
        <taxon>Viridiplantae</taxon>
        <taxon>Streptophyta</taxon>
        <taxon>Embryophyta</taxon>
        <taxon>Tracheophyta</taxon>
        <taxon>Spermatophyta</taxon>
        <taxon>Magnoliopsida</taxon>
        <taxon>eudicotyledons</taxon>
        <taxon>Gunneridae</taxon>
        <taxon>Pentapetalae</taxon>
        <taxon>rosids</taxon>
        <taxon>fabids</taxon>
        <taxon>Rosales</taxon>
        <taxon>Cannabaceae</taxon>
        <taxon>Cannabis</taxon>
    </lineage>
</organism>
<keyword evidence="2" id="KW-0805">Transcription regulation</keyword>
<keyword evidence="4" id="KW-0804">Transcription</keyword>
<protein>
    <recommendedName>
        <fullName evidence="8">TF-B3 domain-containing protein</fullName>
    </recommendedName>
</protein>
<evidence type="ECO:0000256" key="4">
    <source>
        <dbReference type="ARBA" id="ARBA00023163"/>
    </source>
</evidence>